<name>A0A930HY98_9BACT</name>
<organism evidence="4 5">
    <name type="scientific">Prevotella histicola</name>
    <dbReference type="NCBI Taxonomy" id="470565"/>
    <lineage>
        <taxon>Bacteria</taxon>
        <taxon>Pseudomonadati</taxon>
        <taxon>Bacteroidota</taxon>
        <taxon>Bacteroidia</taxon>
        <taxon>Bacteroidales</taxon>
        <taxon>Prevotellaceae</taxon>
        <taxon>Prevotella</taxon>
    </lineage>
</organism>
<evidence type="ECO:0000256" key="1">
    <source>
        <dbReference type="ARBA" id="ARBA00022857"/>
    </source>
</evidence>
<dbReference type="PANTHER" id="PTHR40459:SF1">
    <property type="entry name" value="CONSERVED HYPOTHETICAL ALANINE AND LEUCINE RICH PROTEIN"/>
    <property type="match status" value="1"/>
</dbReference>
<dbReference type="Proteomes" id="UP000757461">
    <property type="component" value="Unassembled WGS sequence"/>
</dbReference>
<dbReference type="PANTHER" id="PTHR40459">
    <property type="entry name" value="CONSERVED HYPOTHETICAL ALANINE AND LEUCINE RICH PROTEIN"/>
    <property type="match status" value="1"/>
</dbReference>
<feature type="domain" description="DUF2520" evidence="3">
    <location>
        <begin position="127"/>
        <end position="251"/>
    </location>
</feature>
<gene>
    <name evidence="4" type="ORF">HXN33_03610</name>
</gene>
<protein>
    <submittedName>
        <fullName evidence="4">DUF2520 domain-containing protein</fullName>
    </submittedName>
</protein>
<evidence type="ECO:0000313" key="5">
    <source>
        <dbReference type="Proteomes" id="UP000757461"/>
    </source>
</evidence>
<accession>A0A930HY98</accession>
<sequence length="258" mass="28869">MKSIIMVGAGNLATQLGLALAEVGFPIVQVFSRTKESAQDLADKLNSEAITDINSLRNDADVYIFSVKDSVLCQLIPNVCRGKKDKLFLHTAGSMPLDCFKGFANRYGVFYPMQTFSKSRKVNFKEIPIFIEGSANDTVQEIRDIASSISDYVISLSTNDRQYLHLAAVWACNFVNYCYSVAADILENKDIPFNVIIPLINETTQKVHDINPKDAQTGPAVRWDKNIIEKQMNLMSSFPSKQAIYGMISKDIHEQNKQ</sequence>
<feature type="domain" description="Quinate/shikimate 5-dehydrogenase/glutamyl-tRNA reductase" evidence="2">
    <location>
        <begin position="2"/>
        <end position="68"/>
    </location>
</feature>
<keyword evidence="1" id="KW-0521">NADP</keyword>
<dbReference type="AlphaFoldDB" id="A0A930HY98"/>
<evidence type="ECO:0000259" key="2">
    <source>
        <dbReference type="Pfam" id="PF01488"/>
    </source>
</evidence>
<dbReference type="InterPro" id="IPR006151">
    <property type="entry name" value="Shikm_DH/Glu-tRNA_Rdtase"/>
</dbReference>
<dbReference type="Pfam" id="PF10728">
    <property type="entry name" value="DUF2520"/>
    <property type="match status" value="1"/>
</dbReference>
<reference evidence="4" key="1">
    <citation type="submission" date="2020-04" db="EMBL/GenBank/DDBJ databases">
        <title>Deep metagenomics examines the oral microbiome during advanced dental caries in children, revealing novel taxa and co-occurrences with host molecules.</title>
        <authorList>
            <person name="Baker J.L."/>
            <person name="Morton J.T."/>
            <person name="Dinis M."/>
            <person name="Alvarez R."/>
            <person name="Tran N.C."/>
            <person name="Knight R."/>
            <person name="Edlund A."/>
        </authorList>
    </citation>
    <scope>NUCLEOTIDE SEQUENCE</scope>
    <source>
        <strain evidence="4">JCVI_25_bin.9</strain>
    </source>
</reference>
<comment type="caution">
    <text evidence="4">The sequence shown here is derived from an EMBL/GenBank/DDBJ whole genome shotgun (WGS) entry which is preliminary data.</text>
</comment>
<dbReference type="Pfam" id="PF01488">
    <property type="entry name" value="Shikimate_DH"/>
    <property type="match status" value="1"/>
</dbReference>
<proteinExistence type="predicted"/>
<evidence type="ECO:0000259" key="3">
    <source>
        <dbReference type="Pfam" id="PF10728"/>
    </source>
</evidence>
<dbReference type="RefSeq" id="WP_219450061.1">
    <property type="nucleotide sequence ID" value="NZ_CAUTFS010000007.1"/>
</dbReference>
<dbReference type="InterPro" id="IPR018931">
    <property type="entry name" value="DUF2520"/>
</dbReference>
<evidence type="ECO:0000313" key="4">
    <source>
        <dbReference type="EMBL" id="MBF1414650.1"/>
    </source>
</evidence>
<dbReference type="EMBL" id="JABZSQ010000042">
    <property type="protein sequence ID" value="MBF1414650.1"/>
    <property type="molecule type" value="Genomic_DNA"/>
</dbReference>